<proteinExistence type="predicted"/>
<evidence type="ECO:0000313" key="1">
    <source>
        <dbReference type="EMBL" id="MBW3116292.1"/>
    </source>
</evidence>
<name>A0AAE2ZAW6_PRORE</name>
<gene>
    <name evidence="1" type="ORF">KYI77_07445</name>
</gene>
<comment type="caution">
    <text evidence="1">The sequence shown here is derived from an EMBL/GenBank/DDBJ whole genome shotgun (WGS) entry which is preliminary data.</text>
</comment>
<dbReference type="EMBL" id="JAHWLI010000017">
    <property type="protein sequence ID" value="MBW3116292.1"/>
    <property type="molecule type" value="Genomic_DNA"/>
</dbReference>
<protein>
    <submittedName>
        <fullName evidence="1">Uncharacterized protein</fullName>
    </submittedName>
</protein>
<dbReference type="Proteomes" id="UP001155882">
    <property type="component" value="Unassembled WGS sequence"/>
</dbReference>
<organism evidence="1 2">
    <name type="scientific">Providencia rettgeri</name>
    <dbReference type="NCBI Taxonomy" id="587"/>
    <lineage>
        <taxon>Bacteria</taxon>
        <taxon>Pseudomonadati</taxon>
        <taxon>Pseudomonadota</taxon>
        <taxon>Gammaproteobacteria</taxon>
        <taxon>Enterobacterales</taxon>
        <taxon>Morganellaceae</taxon>
        <taxon>Providencia</taxon>
    </lineage>
</organism>
<evidence type="ECO:0000313" key="2">
    <source>
        <dbReference type="Proteomes" id="UP001155882"/>
    </source>
</evidence>
<dbReference type="RefSeq" id="WP_165879551.1">
    <property type="nucleotide sequence ID" value="NZ_JAAOIA010000007.1"/>
</dbReference>
<sequence length="144" mass="16397">MNILIKNQQDNPIKLQSIMDIKKYLGKLPPSHICHICNIANQAHLAEGTIKASEMIRKTQSEFLFQDHGKSSIMINILDNNSYQVISEGYFNLINTKTGKKVNNSEVIAETTTHFTFDEQDKLIAEKQDKLTLKIKIETNPPQL</sequence>
<dbReference type="AlphaFoldDB" id="A0AAE2ZAW6"/>
<accession>A0AAE2ZAW6</accession>
<reference evidence="1" key="1">
    <citation type="submission" date="2021-07" db="EMBL/GenBank/DDBJ databases">
        <authorList>
            <person name="Stanton E."/>
        </authorList>
    </citation>
    <scope>NUCLEOTIDE SEQUENCE</scope>
    <source>
        <strain evidence="1">2021EL-01139</strain>
    </source>
</reference>